<dbReference type="NCBIfam" id="NF041940">
    <property type="entry name" value="choice_anch_X"/>
    <property type="match status" value="1"/>
</dbReference>
<proteinExistence type="predicted"/>
<protein>
    <submittedName>
        <fullName evidence="1">T9SS type A sorting domain-containing protein</fullName>
    </submittedName>
</protein>
<evidence type="ECO:0000313" key="1">
    <source>
        <dbReference type="EMBL" id="QIP13450.1"/>
    </source>
</evidence>
<keyword evidence="2" id="KW-1185">Reference proteome</keyword>
<dbReference type="Proteomes" id="UP000501802">
    <property type="component" value="Chromosome"/>
</dbReference>
<name>A0A6G9AM17_9BACT</name>
<dbReference type="SUPFAM" id="SSF48726">
    <property type="entry name" value="Immunoglobulin"/>
    <property type="match status" value="1"/>
</dbReference>
<dbReference type="Gene3D" id="2.60.40.10">
    <property type="entry name" value="Immunoglobulins"/>
    <property type="match status" value="1"/>
</dbReference>
<gene>
    <name evidence="1" type="ORF">G8759_12840</name>
</gene>
<dbReference type="KEGG" id="spib:G8759_12840"/>
<dbReference type="NCBIfam" id="TIGR04183">
    <property type="entry name" value="Por_Secre_tail"/>
    <property type="match status" value="1"/>
</dbReference>
<dbReference type="RefSeq" id="WP_167208526.1">
    <property type="nucleotide sequence ID" value="NZ_CP050063.1"/>
</dbReference>
<dbReference type="InterPro" id="IPR036179">
    <property type="entry name" value="Ig-like_dom_sf"/>
</dbReference>
<dbReference type="InterPro" id="IPR013783">
    <property type="entry name" value="Ig-like_fold"/>
</dbReference>
<evidence type="ECO:0000313" key="2">
    <source>
        <dbReference type="Proteomes" id="UP000501802"/>
    </source>
</evidence>
<accession>A0A6G9AM17</accession>
<dbReference type="InterPro" id="IPR026444">
    <property type="entry name" value="Secre_tail"/>
</dbReference>
<dbReference type="AlphaFoldDB" id="A0A6G9AM17"/>
<sequence>MTKPLRILIGLLLAIRMIGYGQAPPPSCFNDLGMLVQKSQKPTATDAIRYAFTPSVVRQNSTQNVLIEVVITGTPSAVNLYLDATQATQPLNDKGTNGDKLANDGIYSAVIAPPKGSWTDPFVGYTRVLESGKQVVQVTTSINLLTTAMPLIQPKKIDNTTQYTDYIFNVVVPSTIQAPTDNQKLSANQTFYKYHADEFDFINYVLVPGYAGNRFHNNITSTVQGIGLTLFNNTSQFGSKGRLLGYNVFPVPSLFDGASNGYVHEMGHQWINYLSNTFLKEGVPHWPVSNLAAGVMGLSIPGSSEGSLFPYTFTEVPTGYRIDRNPTAGGLDFNQWELYLMGLIPATDVKTPALIFKDQTINTTITSGTIFPKLAFNSYQISDLLAITGVRTPTAAQSQKQFKSATILMSEQVLTAEEMSYFDYMARRAEGQTAVSVREGAATYMGKPFALATGSRATVLAQLKTNVNCTTLPPKPTITASGSLTICPGSSLTLTAPAGNSLYFWYQNGIPLAQSTASISTTLAGQYTVSVRNASGCNSVLSADVTVATGSTPPKPTITLGPNGLTSSSATGNQWLLKGALIPNATTQSIKPGAGSYSVRVTIGGCSNVSDPFVITATEDLAPAIPFDLSHAPNPVSQSAQITFSLPKSAAAALRLFNLSGQPIKMLAEGTFQAGQHTITASMQDIPPGLYVYRLETDYGMLARKMIVSK</sequence>
<dbReference type="EMBL" id="CP050063">
    <property type="protein sequence ID" value="QIP13450.1"/>
    <property type="molecule type" value="Genomic_DNA"/>
</dbReference>
<organism evidence="1 2">
    <name type="scientific">Spirosoma aureum</name>
    <dbReference type="NCBI Taxonomy" id="2692134"/>
    <lineage>
        <taxon>Bacteria</taxon>
        <taxon>Pseudomonadati</taxon>
        <taxon>Bacteroidota</taxon>
        <taxon>Cytophagia</taxon>
        <taxon>Cytophagales</taxon>
        <taxon>Cytophagaceae</taxon>
        <taxon>Spirosoma</taxon>
    </lineage>
</organism>
<reference evidence="1 2" key="1">
    <citation type="submission" date="2020-03" db="EMBL/GenBank/DDBJ databases">
        <authorList>
            <person name="Kim M.K."/>
        </authorList>
    </citation>
    <scope>NUCLEOTIDE SEQUENCE [LARGE SCALE GENOMIC DNA]</scope>
    <source>
        <strain evidence="1 2">BT328</strain>
    </source>
</reference>